<gene>
    <name evidence="1" type="ORF">SAMN05421819_2255</name>
</gene>
<reference evidence="1 2" key="1">
    <citation type="submission" date="2016-10" db="EMBL/GenBank/DDBJ databases">
        <authorList>
            <person name="de Groot N.N."/>
        </authorList>
    </citation>
    <scope>NUCLEOTIDE SEQUENCE [LARGE SCALE GENOMIC DNA]</scope>
    <source>
        <strain evidence="1 2">DSM 22489</strain>
    </source>
</reference>
<evidence type="ECO:0000313" key="1">
    <source>
        <dbReference type="EMBL" id="SEG22112.1"/>
    </source>
</evidence>
<dbReference type="EMBL" id="FNVA01000003">
    <property type="protein sequence ID" value="SEG22112.1"/>
    <property type="molecule type" value="Genomic_DNA"/>
</dbReference>
<dbReference type="RefSeq" id="WP_103933123.1">
    <property type="nucleotide sequence ID" value="NZ_FNVA01000003.1"/>
</dbReference>
<accession>A0A1H5YED4</accession>
<protein>
    <submittedName>
        <fullName evidence="1">Uncharacterized protein</fullName>
    </submittedName>
</protein>
<name>A0A1H5YED4_9BACT</name>
<proteinExistence type="predicted"/>
<keyword evidence="2" id="KW-1185">Reference proteome</keyword>
<sequence>MPDINTDREWQRLLALYADKADEELHELHDRRHDLTELAQQALDRTIQQRGLEPVPADGAEANSVSRGDLAIGEAKELEPGEQSLITFRDGLEASQAIAALRDAEVPHRITERMMRYIGGDSRTLLELIVERTDADAARDVLQRALGLFPPAEGDDDMGDGQDYAPLGEFTPAQAVIVKAALEGHGLPYVVDQDEEDAAAPIRFNVAADRVDEAFDVMEQIAEALPE</sequence>
<evidence type="ECO:0000313" key="2">
    <source>
        <dbReference type="Proteomes" id="UP000236728"/>
    </source>
</evidence>
<organism evidence="1 2">
    <name type="scientific">Bryocella elongata</name>
    <dbReference type="NCBI Taxonomy" id="863522"/>
    <lineage>
        <taxon>Bacteria</taxon>
        <taxon>Pseudomonadati</taxon>
        <taxon>Acidobacteriota</taxon>
        <taxon>Terriglobia</taxon>
        <taxon>Terriglobales</taxon>
        <taxon>Acidobacteriaceae</taxon>
        <taxon>Bryocella</taxon>
    </lineage>
</organism>
<dbReference type="Proteomes" id="UP000236728">
    <property type="component" value="Unassembled WGS sequence"/>
</dbReference>
<dbReference type="OrthoDB" id="8480302at2"/>
<dbReference type="AlphaFoldDB" id="A0A1H5YED4"/>